<dbReference type="Gene3D" id="2.130.10.10">
    <property type="entry name" value="YVTN repeat-like/Quinoprotein amine dehydrogenase"/>
    <property type="match status" value="1"/>
</dbReference>
<dbReference type="EMBL" id="BRYA01000371">
    <property type="protein sequence ID" value="GMI48032.1"/>
    <property type="molecule type" value="Genomic_DNA"/>
</dbReference>
<sequence>MWAFQVKLAPPLIRNRGEGLAFPYSELTTLANSALLSQQVVMSPPTIPIRKSAGRIWTEKPEVSSDGLLSTFVFTSTDGESRSNVHGFTKTSFALGSKASFSASDSRGAIWTFSPPSNSFKRVSAPSSDGAVSRTLGPATSLTYRPPSSSTLLTGHSNGSITRIINGEQTEFRTSVHQHPVRYISSSSSIVLSVSQDKAVVWRDDGEKLKVSRSMPGDFRCGRTLSSPNSTEVGLLFSDSSIACYDADCFAMTRQYTLPAVEGDAALSSFDVSPDGKFLVAAGNNAMLYLWDLSSDVLMYIAEMPPSASAVVQLEYAKSYSSGVPLLYVLGDDGRILALDFNPSGCKVVFEIFSPSEALVHFSLDRPSKYLAASTSTGSLRLYDLAVSKSTAVAVEDARRRMGMPADQIVMSLHTRSPFLSNNSSNFPPRPPAAVWSSHADPGSHAKELVGEVKSDLIENVFGAANKNSKAESTKKKNEKAGRDALMRATMDYDSTIPQTAKNSGRWEPLYRLARLDPSQSRLNTRKLRTLLDSYGEYPSKYRLLCWRFLLQLPGNHDAFAMLANKDIHPAFGGLKDRYPLKNQRIFKKLQAVLSALAHWSPVFGEAEFVPALAYPFVSLFQVDDLAAFETVMAVLLHWGGTWLTTFPHPPIPILNTIEQIIHSHDPKLMSHLVSLQVSSATYAWSLLRSVFTEVLNKGEWLRLWDHLFTNSHDPTLLLCAVAAYSIYNRNAIIPAKSKEEVEPFYHRQNPINMSDFLLLMYELRRKTPTSVLPKAGFGLLGEDVDDNNASPDKLSKEGREAEEGGNVLGSVLSAPDTPWPLPRGMYPAFHGYPKFVVDFQIAERQRLAAEEEEVRRKRRLLEALGDRARGLANEEEAWQKQQEVLVQAEEMRRKTAEEAERKRLEEEKRLDDLSRERRLAQIEHMEEAARKAMKSSENLRVAETKRIDDEMDRISQKSEYVLKQRMEEEALLNLENQASQRIRALQSTRSEEERLRELRSELKAKEDKMLLDDRLLMDRLKVEDEERRLAAELERAKRDKMANMREGMKTQQEINTKFVKGAAEREAKLAEIERERRLRHLAEDEARRKAEELELIEKQAEIEKQQEVADMEQLIRDARSWRTQQASERMGMIEEERRRYLLESEVREKRLEEISRLGKRREYEKSMVDQQQDEISKTLEEEKIMQQALLTMEQDRVRDRLHELRITLQEDERKERSKFQQALQGAEERIVSEERRRFIQIREELRGRAQEQEREIAEAHEMRMRKLAEEQKEEMDRIKGMIRKKVQMQEAQSLATKYTDKGEGGGEEESVLERAKKTLDRVEGK</sequence>
<evidence type="ECO:0000256" key="7">
    <source>
        <dbReference type="ARBA" id="ARBA00022794"/>
    </source>
</evidence>
<evidence type="ECO:0000256" key="14">
    <source>
        <dbReference type="SAM" id="MobiDB-lite"/>
    </source>
</evidence>
<feature type="region of interest" description="Disordered" evidence="14">
    <location>
        <begin position="1287"/>
        <end position="1326"/>
    </location>
</feature>
<dbReference type="GO" id="GO:0036064">
    <property type="term" value="C:ciliary basal body"/>
    <property type="evidence" value="ECO:0007669"/>
    <property type="project" value="TreeGrafter"/>
</dbReference>
<dbReference type="InterPro" id="IPR015943">
    <property type="entry name" value="WD40/YVTN_repeat-like_dom_sf"/>
</dbReference>
<keyword evidence="8 13" id="KW-0175">Coiled coil</keyword>
<feature type="domain" description="Rab-GAP TBC" evidence="15">
    <location>
        <begin position="537"/>
        <end position="712"/>
    </location>
</feature>
<feature type="compositionally biased region" description="Basic and acidic residues" evidence="14">
    <location>
        <begin position="1312"/>
        <end position="1326"/>
    </location>
</feature>
<evidence type="ECO:0000256" key="5">
    <source>
        <dbReference type="ARBA" id="ARBA00022574"/>
    </source>
</evidence>
<dbReference type="PROSITE" id="PS50082">
    <property type="entry name" value="WD_REPEATS_2"/>
    <property type="match status" value="1"/>
</dbReference>
<keyword evidence="9" id="KW-0206">Cytoskeleton</keyword>
<keyword evidence="5 12" id="KW-0853">WD repeat</keyword>
<dbReference type="Gene3D" id="1.10.472.80">
    <property type="entry name" value="Ypt/Rab-GAP domain of gyp1p, domain 3"/>
    <property type="match status" value="1"/>
</dbReference>
<dbReference type="InterPro" id="IPR036322">
    <property type="entry name" value="WD40_repeat_dom_sf"/>
</dbReference>
<dbReference type="InterPro" id="IPR051570">
    <property type="entry name" value="TBC1_cilium_biogenesis"/>
</dbReference>
<dbReference type="Pfam" id="PF00566">
    <property type="entry name" value="RabGAP-TBC"/>
    <property type="match status" value="1"/>
</dbReference>
<evidence type="ECO:0000256" key="3">
    <source>
        <dbReference type="ARBA" id="ARBA00014199"/>
    </source>
</evidence>
<feature type="compositionally biased region" description="Basic and acidic residues" evidence="14">
    <location>
        <begin position="794"/>
        <end position="803"/>
    </location>
</feature>
<dbReference type="PANTHER" id="PTHR19853:SF1">
    <property type="entry name" value="TBC1 DOMAIN FAMILY MEMBER 31"/>
    <property type="match status" value="1"/>
</dbReference>
<comment type="subcellular location">
    <subcellularLocation>
        <location evidence="1">Cytoplasm</location>
        <location evidence="1">Cytoskeleton</location>
        <location evidence="1">Cilium basal body</location>
    </subcellularLocation>
    <subcellularLocation>
        <location evidence="2">Cytoplasm</location>
        <location evidence="2">Cytoskeleton</location>
        <location evidence="2">Microtubule organizing center</location>
        <location evidence="2">Centrosome</location>
        <location evidence="2">Centriolar satellite</location>
    </subcellularLocation>
</comment>
<dbReference type="InterPro" id="IPR001680">
    <property type="entry name" value="WD40_rpt"/>
</dbReference>
<keyword evidence="17" id="KW-1185">Reference proteome</keyword>
<dbReference type="SMART" id="SM00320">
    <property type="entry name" value="WD40"/>
    <property type="match status" value="4"/>
</dbReference>
<dbReference type="SUPFAM" id="SSF47923">
    <property type="entry name" value="Ypt/Rab-GAP domain of gyp1p"/>
    <property type="match status" value="1"/>
</dbReference>
<dbReference type="OrthoDB" id="5578278at2759"/>
<name>A0A9W7GQ79_9STRA</name>
<dbReference type="InterPro" id="IPR000195">
    <property type="entry name" value="Rab-GAP-TBC_dom"/>
</dbReference>
<evidence type="ECO:0000256" key="11">
    <source>
        <dbReference type="ARBA" id="ARBA00034464"/>
    </source>
</evidence>
<feature type="coiled-coil region" evidence="13">
    <location>
        <begin position="845"/>
        <end position="946"/>
    </location>
</feature>
<keyword evidence="4" id="KW-0963">Cytoplasm</keyword>
<evidence type="ECO:0000256" key="1">
    <source>
        <dbReference type="ARBA" id="ARBA00004120"/>
    </source>
</evidence>
<feature type="repeat" description="WD" evidence="12">
    <location>
        <begin position="260"/>
        <end position="301"/>
    </location>
</feature>
<evidence type="ECO:0000256" key="4">
    <source>
        <dbReference type="ARBA" id="ARBA00022490"/>
    </source>
</evidence>
<feature type="coiled-coil region" evidence="13">
    <location>
        <begin position="1073"/>
        <end position="1118"/>
    </location>
</feature>
<proteinExistence type="predicted"/>
<dbReference type="SUPFAM" id="SSF50978">
    <property type="entry name" value="WD40 repeat-like"/>
    <property type="match status" value="1"/>
</dbReference>
<dbReference type="GO" id="GO:0060271">
    <property type="term" value="P:cilium assembly"/>
    <property type="evidence" value="ECO:0007669"/>
    <property type="project" value="TreeGrafter"/>
</dbReference>
<evidence type="ECO:0000256" key="10">
    <source>
        <dbReference type="ARBA" id="ARBA00023273"/>
    </source>
</evidence>
<protein>
    <recommendedName>
        <fullName evidence="3">TBC1 domain family member 31</fullName>
    </recommendedName>
</protein>
<dbReference type="PROSITE" id="PS50086">
    <property type="entry name" value="TBC_RABGAP"/>
    <property type="match status" value="1"/>
</dbReference>
<accession>A0A9W7GQ79</accession>
<feature type="coiled-coil region" evidence="13">
    <location>
        <begin position="986"/>
        <end position="1040"/>
    </location>
</feature>
<evidence type="ECO:0000313" key="17">
    <source>
        <dbReference type="Proteomes" id="UP001165065"/>
    </source>
</evidence>
<dbReference type="PROSITE" id="PS00678">
    <property type="entry name" value="WD_REPEATS_1"/>
    <property type="match status" value="1"/>
</dbReference>
<keyword evidence="7" id="KW-0970">Cilium biogenesis/degradation</keyword>
<keyword evidence="6" id="KW-0677">Repeat</keyword>
<evidence type="ECO:0000256" key="12">
    <source>
        <dbReference type="PROSITE-ProRule" id="PRU00221"/>
    </source>
</evidence>
<dbReference type="InterPro" id="IPR035969">
    <property type="entry name" value="Rab-GAP_TBC_sf"/>
</dbReference>
<feature type="region of interest" description="Disordered" evidence="14">
    <location>
        <begin position="789"/>
        <end position="812"/>
    </location>
</feature>
<evidence type="ECO:0000256" key="9">
    <source>
        <dbReference type="ARBA" id="ARBA00023212"/>
    </source>
</evidence>
<comment type="caution">
    <text evidence="16">The sequence shown here is derived from an EMBL/GenBank/DDBJ whole genome shotgun (WGS) entry which is preliminary data.</text>
</comment>
<organism evidence="16 17">
    <name type="scientific">Triparma columacea</name>
    <dbReference type="NCBI Taxonomy" id="722753"/>
    <lineage>
        <taxon>Eukaryota</taxon>
        <taxon>Sar</taxon>
        <taxon>Stramenopiles</taxon>
        <taxon>Ochrophyta</taxon>
        <taxon>Bolidophyceae</taxon>
        <taxon>Parmales</taxon>
        <taxon>Triparmaceae</taxon>
        <taxon>Triparma</taxon>
    </lineage>
</organism>
<keyword evidence="10" id="KW-0966">Cell projection</keyword>
<dbReference type="PANTHER" id="PTHR19853">
    <property type="entry name" value="WD REPEAT CONTAINING PROTEIN 3 WDR3"/>
    <property type="match status" value="1"/>
</dbReference>
<dbReference type="Proteomes" id="UP001165065">
    <property type="component" value="Unassembled WGS sequence"/>
</dbReference>
<evidence type="ECO:0000256" key="6">
    <source>
        <dbReference type="ARBA" id="ARBA00022737"/>
    </source>
</evidence>
<dbReference type="InterPro" id="IPR019775">
    <property type="entry name" value="WD40_repeat_CS"/>
</dbReference>
<evidence type="ECO:0000256" key="8">
    <source>
        <dbReference type="ARBA" id="ARBA00023054"/>
    </source>
</evidence>
<reference evidence="17" key="1">
    <citation type="journal article" date="2023" name="Commun. Biol.">
        <title>Genome analysis of Parmales, the sister group of diatoms, reveals the evolutionary specialization of diatoms from phago-mixotrophs to photoautotrophs.</title>
        <authorList>
            <person name="Ban H."/>
            <person name="Sato S."/>
            <person name="Yoshikawa S."/>
            <person name="Yamada K."/>
            <person name="Nakamura Y."/>
            <person name="Ichinomiya M."/>
            <person name="Sato N."/>
            <person name="Blanc-Mathieu R."/>
            <person name="Endo H."/>
            <person name="Kuwata A."/>
            <person name="Ogata H."/>
        </authorList>
    </citation>
    <scope>NUCLEOTIDE SEQUENCE [LARGE SCALE GENOMIC DNA]</scope>
</reference>
<evidence type="ECO:0000259" key="15">
    <source>
        <dbReference type="PROSITE" id="PS50086"/>
    </source>
</evidence>
<feature type="coiled-coil region" evidence="13">
    <location>
        <begin position="1195"/>
        <end position="1278"/>
    </location>
</feature>
<comment type="function">
    <text evidence="11">Molecular adapter which is involved in cilium biogenesis. Part of a functional complex including OFD1 a centriolar protein involved in cilium assembly. Could regulate the cAMP-dependent phosphorylation of OFD1, and its subsequent ubiquitination by PJA2 which ultimately leads to its proteasomal degradation.</text>
</comment>
<evidence type="ECO:0000313" key="16">
    <source>
        <dbReference type="EMBL" id="GMI48032.1"/>
    </source>
</evidence>
<dbReference type="GO" id="GO:0034451">
    <property type="term" value="C:centriolar satellite"/>
    <property type="evidence" value="ECO:0007669"/>
    <property type="project" value="UniProtKB-SubCell"/>
</dbReference>
<gene>
    <name evidence="16" type="ORF">TrCOL_g4807</name>
</gene>
<evidence type="ECO:0000256" key="13">
    <source>
        <dbReference type="SAM" id="Coils"/>
    </source>
</evidence>
<evidence type="ECO:0000256" key="2">
    <source>
        <dbReference type="ARBA" id="ARBA00004607"/>
    </source>
</evidence>